<evidence type="ECO:0000256" key="8">
    <source>
        <dbReference type="ARBA" id="ARBA00023224"/>
    </source>
</evidence>
<dbReference type="STRING" id="30069.A0A182YTD9"/>
<name>A0A182YTD9_ANOST</name>
<comment type="subcellular location">
    <subcellularLocation>
        <location evidence="1">Membrane</location>
        <topology evidence="1">Multi-pass membrane protein</topology>
    </subcellularLocation>
</comment>
<evidence type="ECO:0000313" key="10">
    <source>
        <dbReference type="EnsemblMetazoa" id="ASTEI11725-PA"/>
    </source>
</evidence>
<dbReference type="GO" id="GO:0016020">
    <property type="term" value="C:membrane"/>
    <property type="evidence" value="ECO:0007669"/>
    <property type="project" value="UniProtKB-SubCell"/>
</dbReference>
<evidence type="ECO:0000256" key="4">
    <source>
        <dbReference type="ARBA" id="ARBA00022725"/>
    </source>
</evidence>
<evidence type="ECO:0000256" key="7">
    <source>
        <dbReference type="ARBA" id="ARBA00023170"/>
    </source>
</evidence>
<protein>
    <submittedName>
        <fullName evidence="10">Uncharacterized protein</fullName>
    </submittedName>
</protein>
<dbReference type="GO" id="GO:0005549">
    <property type="term" value="F:odorant binding"/>
    <property type="evidence" value="ECO:0007669"/>
    <property type="project" value="InterPro"/>
</dbReference>
<evidence type="ECO:0000256" key="5">
    <source>
        <dbReference type="ARBA" id="ARBA00022989"/>
    </source>
</evidence>
<sequence>MITILATIKYCSTHLQIVIITIDSLDRTAAENIDRRLKKVVQLHDLAIRCVTLLNRTLSVVMALQLALCILTWCLTLLYVLTIGLDLIAMNVLNFRLPAPSLPVSRMSSGGNGIVPVSQKLVQMILARAQQPLRLTAWDFVTVNVELFT</sequence>
<keyword evidence="7" id="KW-0675">Receptor</keyword>
<evidence type="ECO:0000256" key="3">
    <source>
        <dbReference type="ARBA" id="ARBA00022692"/>
    </source>
</evidence>
<proteinExistence type="predicted"/>
<dbReference type="Proteomes" id="UP000076408">
    <property type="component" value="Unassembled WGS sequence"/>
</dbReference>
<organism evidence="10 11">
    <name type="scientific">Anopheles stephensi</name>
    <name type="common">Indo-Pakistan malaria mosquito</name>
    <dbReference type="NCBI Taxonomy" id="30069"/>
    <lineage>
        <taxon>Eukaryota</taxon>
        <taxon>Metazoa</taxon>
        <taxon>Ecdysozoa</taxon>
        <taxon>Arthropoda</taxon>
        <taxon>Hexapoda</taxon>
        <taxon>Insecta</taxon>
        <taxon>Pterygota</taxon>
        <taxon>Neoptera</taxon>
        <taxon>Endopterygota</taxon>
        <taxon>Diptera</taxon>
        <taxon>Nematocera</taxon>
        <taxon>Culicoidea</taxon>
        <taxon>Culicidae</taxon>
        <taxon>Anophelinae</taxon>
        <taxon>Anopheles</taxon>
    </lineage>
</organism>
<feature type="transmembrane region" description="Helical" evidence="9">
    <location>
        <begin position="62"/>
        <end position="88"/>
    </location>
</feature>
<keyword evidence="3 9" id="KW-0812">Transmembrane</keyword>
<dbReference type="VEuPathDB" id="VectorBase:ASTEI11725"/>
<reference evidence="10" key="2">
    <citation type="submission" date="2020-05" db="UniProtKB">
        <authorList>
            <consortium name="EnsemblMetazoa"/>
        </authorList>
    </citation>
    <scope>IDENTIFICATION</scope>
    <source>
        <strain evidence="10">Indian</strain>
    </source>
</reference>
<dbReference type="OMA" id="SITYCAK"/>
<keyword evidence="6 9" id="KW-0472">Membrane</keyword>
<evidence type="ECO:0000256" key="9">
    <source>
        <dbReference type="SAM" id="Phobius"/>
    </source>
</evidence>
<reference evidence="11" key="1">
    <citation type="journal article" date="2014" name="Genome Biol.">
        <title>Genome analysis of a major urban malaria vector mosquito, Anopheles stephensi.</title>
        <authorList>
            <person name="Jiang X."/>
            <person name="Peery A."/>
            <person name="Hall A.B."/>
            <person name="Sharma A."/>
            <person name="Chen X.G."/>
            <person name="Waterhouse R.M."/>
            <person name="Komissarov A."/>
            <person name="Riehle M.M."/>
            <person name="Shouche Y."/>
            <person name="Sharakhova M.V."/>
            <person name="Lawson D."/>
            <person name="Pakpour N."/>
            <person name="Arensburger P."/>
            <person name="Davidson V.L."/>
            <person name="Eiglmeier K."/>
            <person name="Emrich S."/>
            <person name="George P."/>
            <person name="Kennedy R.C."/>
            <person name="Mane S.P."/>
            <person name="Maslen G."/>
            <person name="Oringanje C."/>
            <person name="Qi Y."/>
            <person name="Settlage R."/>
            <person name="Tojo M."/>
            <person name="Tubio J.M."/>
            <person name="Unger M.F."/>
            <person name="Wang B."/>
            <person name="Vernick K.D."/>
            <person name="Ribeiro J.M."/>
            <person name="James A.A."/>
            <person name="Michel K."/>
            <person name="Riehle M.A."/>
            <person name="Luckhart S."/>
            <person name="Sharakhov I.V."/>
            <person name="Tu Z."/>
        </authorList>
    </citation>
    <scope>NUCLEOTIDE SEQUENCE [LARGE SCALE GENOMIC DNA]</scope>
    <source>
        <strain evidence="11">Indian</strain>
    </source>
</reference>
<keyword evidence="2" id="KW-0716">Sensory transduction</keyword>
<dbReference type="GO" id="GO:0004984">
    <property type="term" value="F:olfactory receptor activity"/>
    <property type="evidence" value="ECO:0007669"/>
    <property type="project" value="InterPro"/>
</dbReference>
<dbReference type="InterPro" id="IPR004117">
    <property type="entry name" value="7tm6_olfct_rcpt"/>
</dbReference>
<keyword evidence="8" id="KW-0807">Transducer</keyword>
<keyword evidence="11" id="KW-1185">Reference proteome</keyword>
<evidence type="ECO:0000256" key="2">
    <source>
        <dbReference type="ARBA" id="ARBA00022606"/>
    </source>
</evidence>
<evidence type="ECO:0000256" key="1">
    <source>
        <dbReference type="ARBA" id="ARBA00004141"/>
    </source>
</evidence>
<keyword evidence="4" id="KW-0552">Olfaction</keyword>
<keyword evidence="5 9" id="KW-1133">Transmembrane helix</keyword>
<evidence type="ECO:0000313" key="11">
    <source>
        <dbReference type="Proteomes" id="UP000076408"/>
    </source>
</evidence>
<dbReference type="EnsemblMetazoa" id="ASTEI11725-RA">
    <property type="protein sequence ID" value="ASTEI11725-PA"/>
    <property type="gene ID" value="ASTEI11725"/>
</dbReference>
<evidence type="ECO:0000256" key="6">
    <source>
        <dbReference type="ARBA" id="ARBA00023136"/>
    </source>
</evidence>
<dbReference type="AlphaFoldDB" id="A0A182YTD9"/>
<dbReference type="Pfam" id="PF02949">
    <property type="entry name" value="7tm_6"/>
    <property type="match status" value="1"/>
</dbReference>
<dbReference type="GO" id="GO:0007165">
    <property type="term" value="P:signal transduction"/>
    <property type="evidence" value="ECO:0007669"/>
    <property type="project" value="UniProtKB-KW"/>
</dbReference>
<accession>A0A182YTD9</accession>
<dbReference type="VEuPathDB" id="VectorBase:ASTE015868"/>